<evidence type="ECO:0000256" key="4">
    <source>
        <dbReference type="ARBA" id="ARBA00022857"/>
    </source>
</evidence>
<dbReference type="PANTHER" id="PTHR48069">
    <property type="entry name" value="DIHYDROFOLATE REDUCTASE"/>
    <property type="match status" value="1"/>
</dbReference>
<dbReference type="Proteomes" id="UP000318420">
    <property type="component" value="Segment"/>
</dbReference>
<dbReference type="GO" id="GO:0046655">
    <property type="term" value="P:folic acid metabolic process"/>
    <property type="evidence" value="ECO:0007669"/>
    <property type="project" value="TreeGrafter"/>
</dbReference>
<keyword evidence="8" id="KW-1185">Reference proteome</keyword>
<dbReference type="InterPro" id="IPR024072">
    <property type="entry name" value="DHFR-like_dom_sf"/>
</dbReference>
<evidence type="ECO:0000313" key="7">
    <source>
        <dbReference type="EMBL" id="QDH47149.1"/>
    </source>
</evidence>
<dbReference type="PRINTS" id="PR00070">
    <property type="entry name" value="DHFR"/>
</dbReference>
<dbReference type="GO" id="GO:0004146">
    <property type="term" value="F:dihydrofolate reductase activity"/>
    <property type="evidence" value="ECO:0007669"/>
    <property type="project" value="UniProtKB-EC"/>
</dbReference>
<dbReference type="InterPro" id="IPR001796">
    <property type="entry name" value="DHFR_dom"/>
</dbReference>
<reference evidence="7 8" key="1">
    <citation type="submission" date="2019-04" db="EMBL/GenBank/DDBJ databases">
        <title>Novel bacteriophages capable of disrupting biofilms from clinical strains of Aeromonas hydrophila with intrinsic antibiotic resistance.</title>
        <authorList>
            <person name="Kabwe M."/>
            <person name="Brown T.L."/>
            <person name="Speirs L."/>
            <person name="Ku H."/>
            <person name="Leach M."/>
            <person name="Chan H.T."/>
            <person name="Petrovski S."/>
            <person name="Lock P."/>
            <person name="Tucci J."/>
        </authorList>
    </citation>
    <scope>NUCLEOTIDE SEQUENCE [LARGE SCALE GENOMIC DNA]</scope>
</reference>
<dbReference type="GO" id="GO:0046654">
    <property type="term" value="P:tetrahydrofolate biosynthetic process"/>
    <property type="evidence" value="ECO:0007669"/>
    <property type="project" value="InterPro"/>
</dbReference>
<protein>
    <recommendedName>
        <fullName evidence="2">dihydrofolate reductase</fullName>
        <ecNumber evidence="2">1.5.1.3</ecNumber>
    </recommendedName>
</protein>
<evidence type="ECO:0000256" key="1">
    <source>
        <dbReference type="ARBA" id="ARBA00004903"/>
    </source>
</evidence>
<dbReference type="GO" id="GO:0046452">
    <property type="term" value="P:dihydrofolate metabolic process"/>
    <property type="evidence" value="ECO:0007669"/>
    <property type="project" value="TreeGrafter"/>
</dbReference>
<evidence type="ECO:0000313" key="8">
    <source>
        <dbReference type="Proteomes" id="UP000318420"/>
    </source>
</evidence>
<comment type="pathway">
    <text evidence="1">Cofactor biosynthesis; tetrahydrofolate biosynthesis; 5,6,7,8-tetrahydrofolate from 7,8-dihydrofolate: step 1/1.</text>
</comment>
<name>A0A514A1K8_9CAUD</name>
<evidence type="ECO:0000259" key="6">
    <source>
        <dbReference type="PROSITE" id="PS51330"/>
    </source>
</evidence>
<evidence type="ECO:0000256" key="5">
    <source>
        <dbReference type="ARBA" id="ARBA00023002"/>
    </source>
</evidence>
<dbReference type="EMBL" id="MK838116">
    <property type="protein sequence ID" value="QDH47149.1"/>
    <property type="molecule type" value="Genomic_DNA"/>
</dbReference>
<feature type="domain" description="DHFR" evidence="6">
    <location>
        <begin position="5"/>
        <end position="193"/>
    </location>
</feature>
<dbReference type="PANTHER" id="PTHR48069:SF3">
    <property type="entry name" value="DIHYDROFOLATE REDUCTASE"/>
    <property type="match status" value="1"/>
</dbReference>
<sequence>MTKALFSAIWAQTAAGGMGIDNTLPWPHSPADMEWFRKHTMGKPIVMGHNTYKSLGVHQLNGRLNVVISKTQPVGAEHLNTYNGHETNEGLYWVESVERFLETVPSAWDTKEIMIIGGPKTYVEFKEVIERVYTTTFMGEFEAEIGLCSQTDAEEAFHTVYYDEFSSKEVVFRILERIDPSDELDIEVWKFND</sequence>
<dbReference type="Gene3D" id="3.40.430.10">
    <property type="entry name" value="Dihydrofolate Reductase, subunit A"/>
    <property type="match status" value="1"/>
</dbReference>
<evidence type="ECO:0000256" key="2">
    <source>
        <dbReference type="ARBA" id="ARBA00012856"/>
    </source>
</evidence>
<dbReference type="GO" id="GO:0050661">
    <property type="term" value="F:NADP binding"/>
    <property type="evidence" value="ECO:0007669"/>
    <property type="project" value="InterPro"/>
</dbReference>
<evidence type="ECO:0000256" key="3">
    <source>
        <dbReference type="ARBA" id="ARBA00022563"/>
    </source>
</evidence>
<dbReference type="SUPFAM" id="SSF53597">
    <property type="entry name" value="Dihydrofolate reductase-like"/>
    <property type="match status" value="1"/>
</dbReference>
<gene>
    <name evidence="7" type="ORF">LAh10_119</name>
</gene>
<accession>A0A514A1K8</accession>
<dbReference type="InterPro" id="IPR012259">
    <property type="entry name" value="DHFR"/>
</dbReference>
<proteinExistence type="predicted"/>
<dbReference type="PROSITE" id="PS51330">
    <property type="entry name" value="DHFR_2"/>
    <property type="match status" value="1"/>
</dbReference>
<keyword evidence="5" id="KW-0560">Oxidoreductase</keyword>
<dbReference type="GO" id="GO:0006730">
    <property type="term" value="P:one-carbon metabolic process"/>
    <property type="evidence" value="ECO:0007669"/>
    <property type="project" value="UniProtKB-KW"/>
</dbReference>
<dbReference type="CDD" id="cd00209">
    <property type="entry name" value="DHFR"/>
    <property type="match status" value="1"/>
</dbReference>
<keyword evidence="4" id="KW-0521">NADP</keyword>
<organism evidence="7 8">
    <name type="scientific">Aeromonas phage LAh10</name>
    <dbReference type="NCBI Taxonomy" id="2591025"/>
    <lineage>
        <taxon>Viruses</taxon>
        <taxon>Duplodnaviria</taxon>
        <taxon>Heunggongvirae</taxon>
        <taxon>Uroviricota</taxon>
        <taxon>Caudoviricetes</taxon>
        <taxon>Chimalliviridae</taxon>
        <taxon>Ludhianavirus</taxon>
        <taxon>Ludhianavirus LAh10</taxon>
    </lineage>
</organism>
<dbReference type="Pfam" id="PF00186">
    <property type="entry name" value="DHFR_1"/>
    <property type="match status" value="1"/>
</dbReference>
<keyword evidence="3" id="KW-0554">One-carbon metabolism</keyword>
<dbReference type="EC" id="1.5.1.3" evidence="2"/>